<evidence type="ECO:0000313" key="3">
    <source>
        <dbReference type="Proteomes" id="UP000293823"/>
    </source>
</evidence>
<protein>
    <recommendedName>
        <fullName evidence="1">Secreted protein CSS2 C-terminal domain-containing protein</fullName>
    </recommendedName>
</protein>
<reference evidence="3" key="1">
    <citation type="journal article" date="2019" name="bioRxiv">
        <title>Genomics, evolutionary history and diagnostics of the Alternaria alternata species group including apple and Asian pear pathotypes.</title>
        <authorList>
            <person name="Armitage A.D."/>
            <person name="Cockerton H.M."/>
            <person name="Sreenivasaprasad S."/>
            <person name="Woodhall J.W."/>
            <person name="Lane C.R."/>
            <person name="Harrison R.J."/>
            <person name="Clarkson J.P."/>
        </authorList>
    </citation>
    <scope>NUCLEOTIDE SEQUENCE [LARGE SCALE GENOMIC DNA]</scope>
    <source>
        <strain evidence="3">RGR 97.0016</strain>
    </source>
</reference>
<dbReference type="OrthoDB" id="5059029at2759"/>
<proteinExistence type="predicted"/>
<feature type="domain" description="Secreted protein CSS2 C-terminal" evidence="1">
    <location>
        <begin position="40"/>
        <end position="155"/>
    </location>
</feature>
<name>A0A4Q4Q1V9_9PLEO</name>
<evidence type="ECO:0000259" key="1">
    <source>
        <dbReference type="Pfam" id="PF20521"/>
    </source>
</evidence>
<gene>
    <name evidence="2" type="ORF">AA0113_g11812</name>
</gene>
<dbReference type="Pfam" id="PF20521">
    <property type="entry name" value="DUF6736"/>
    <property type="match status" value="1"/>
</dbReference>
<dbReference type="EMBL" id="PEJP01000077">
    <property type="protein sequence ID" value="RYO31829.1"/>
    <property type="molecule type" value="Genomic_DNA"/>
</dbReference>
<keyword evidence="3" id="KW-1185">Reference proteome</keyword>
<dbReference type="InterPro" id="IPR046624">
    <property type="entry name" value="CSS2_C"/>
</dbReference>
<comment type="caution">
    <text evidence="2">The sequence shown here is derived from an EMBL/GenBank/DDBJ whole genome shotgun (WGS) entry which is preliminary data.</text>
</comment>
<dbReference type="Proteomes" id="UP000293823">
    <property type="component" value="Unassembled WGS sequence"/>
</dbReference>
<accession>A0A4Q4Q1V9</accession>
<dbReference type="AlphaFoldDB" id="A0A4Q4Q1V9"/>
<sequence length="175" mass="18884">MRLSTVAATTALYLSYSAMAIHLPEREAVPALSEEPHNSDSLDKRLTIEEQVAILGAGSMVALNVNAIATYVSNLMKAQSEANTCGVISGTVDGVNYQYHAATTGKNCDTTAETKTMNDAVARALEFMQTHNINQACFNMQHGGTWRGLLQFANSSDRTIINDKCDSVTYTLTVT</sequence>
<evidence type="ECO:0000313" key="2">
    <source>
        <dbReference type="EMBL" id="RYO31829.1"/>
    </source>
</evidence>
<organism evidence="2 3">
    <name type="scientific">Alternaria arborescens</name>
    <dbReference type="NCBI Taxonomy" id="156630"/>
    <lineage>
        <taxon>Eukaryota</taxon>
        <taxon>Fungi</taxon>
        <taxon>Dikarya</taxon>
        <taxon>Ascomycota</taxon>
        <taxon>Pezizomycotina</taxon>
        <taxon>Dothideomycetes</taxon>
        <taxon>Pleosporomycetidae</taxon>
        <taxon>Pleosporales</taxon>
        <taxon>Pleosporineae</taxon>
        <taxon>Pleosporaceae</taxon>
        <taxon>Alternaria</taxon>
        <taxon>Alternaria sect. Alternaria</taxon>
    </lineage>
</organism>